<organism evidence="1 2">
    <name type="scientific">Solihabitans fulvus</name>
    <dbReference type="NCBI Taxonomy" id="1892852"/>
    <lineage>
        <taxon>Bacteria</taxon>
        <taxon>Bacillati</taxon>
        <taxon>Actinomycetota</taxon>
        <taxon>Actinomycetes</taxon>
        <taxon>Pseudonocardiales</taxon>
        <taxon>Pseudonocardiaceae</taxon>
        <taxon>Solihabitans</taxon>
    </lineage>
</organism>
<dbReference type="InterPro" id="IPR027417">
    <property type="entry name" value="P-loop_NTPase"/>
</dbReference>
<keyword evidence="2" id="KW-1185">Reference proteome</keyword>
<comment type="caution">
    <text evidence="1">The sequence shown here is derived from an EMBL/GenBank/DDBJ whole genome shotgun (WGS) entry which is preliminary data.</text>
</comment>
<dbReference type="AlphaFoldDB" id="A0A5B2XTZ7"/>
<protein>
    <submittedName>
        <fullName evidence="1">ATP-binding protein</fullName>
    </submittedName>
</protein>
<reference evidence="1 2" key="1">
    <citation type="submission" date="2019-09" db="EMBL/GenBank/DDBJ databases">
        <title>Goodfellowia gen. nov., a new genus of the Pseudonocardineae related to Actinoalloteichus, containing Goodfellowia coeruleoviolacea gen. nov., comb. nov. gen. nov., comb. nov.</title>
        <authorList>
            <person name="Labeda D."/>
        </authorList>
    </citation>
    <scope>NUCLEOTIDE SEQUENCE [LARGE SCALE GENOMIC DNA]</scope>
    <source>
        <strain evidence="1 2">AN110305</strain>
    </source>
</reference>
<dbReference type="Pfam" id="PF13671">
    <property type="entry name" value="AAA_33"/>
    <property type="match status" value="1"/>
</dbReference>
<proteinExistence type="predicted"/>
<dbReference type="EMBL" id="VUOB01000001">
    <property type="protein sequence ID" value="KAA2267157.1"/>
    <property type="molecule type" value="Genomic_DNA"/>
</dbReference>
<evidence type="ECO:0000313" key="2">
    <source>
        <dbReference type="Proteomes" id="UP000323454"/>
    </source>
</evidence>
<dbReference type="RefSeq" id="WP_149847467.1">
    <property type="nucleotide sequence ID" value="NZ_VUOB01000001.1"/>
</dbReference>
<dbReference type="Gene3D" id="3.40.50.300">
    <property type="entry name" value="P-loop containing nucleotide triphosphate hydrolases"/>
    <property type="match status" value="1"/>
</dbReference>
<dbReference type="PRINTS" id="PR01100">
    <property type="entry name" value="SHIKIMTKNASE"/>
</dbReference>
<keyword evidence="1" id="KW-0067">ATP-binding</keyword>
<accession>A0A5B2XTZ7</accession>
<dbReference type="SUPFAM" id="SSF52540">
    <property type="entry name" value="P-loop containing nucleoside triphosphate hydrolases"/>
    <property type="match status" value="1"/>
</dbReference>
<dbReference type="GO" id="GO:0005524">
    <property type="term" value="F:ATP binding"/>
    <property type="evidence" value="ECO:0007669"/>
    <property type="project" value="UniProtKB-KW"/>
</dbReference>
<keyword evidence="1" id="KW-0547">Nucleotide-binding</keyword>
<evidence type="ECO:0000313" key="1">
    <source>
        <dbReference type="EMBL" id="KAA2267157.1"/>
    </source>
</evidence>
<gene>
    <name evidence="1" type="ORF">F0L68_01095</name>
</gene>
<dbReference type="OrthoDB" id="2639622at2"/>
<sequence>MIGRRLPRLILLCGLPGSGKTTLAKRLASEVPALRLCPDEWMAELGVDLFDEQFRDRLERVFRKHALDLLRIGQSVILEFGFWSRAERDEMRVAGRALGVSVELHYLAVPFDELVRRVDARHSEGMVGTVPITRELMTEYQRLFQAPGQDEVDLFDYSQP</sequence>
<dbReference type="Proteomes" id="UP000323454">
    <property type="component" value="Unassembled WGS sequence"/>
</dbReference>
<name>A0A5B2XTZ7_9PSEU</name>
<reference evidence="1 2" key="2">
    <citation type="submission" date="2019-09" db="EMBL/GenBank/DDBJ databases">
        <authorList>
            <person name="Jin C."/>
        </authorList>
    </citation>
    <scope>NUCLEOTIDE SEQUENCE [LARGE SCALE GENOMIC DNA]</scope>
    <source>
        <strain evidence="1 2">AN110305</strain>
    </source>
</reference>